<gene>
    <name evidence="2" type="ORF">CLV67_119212</name>
</gene>
<accession>A0A2T0K1F1</accession>
<dbReference type="PANTHER" id="PTHR38847">
    <property type="match status" value="1"/>
</dbReference>
<evidence type="ECO:0000313" key="3">
    <source>
        <dbReference type="Proteomes" id="UP000239415"/>
    </source>
</evidence>
<keyword evidence="3" id="KW-1185">Reference proteome</keyword>
<feature type="signal peptide" evidence="1">
    <location>
        <begin position="1"/>
        <end position="23"/>
    </location>
</feature>
<evidence type="ECO:0000256" key="1">
    <source>
        <dbReference type="SAM" id="SignalP"/>
    </source>
</evidence>
<dbReference type="Proteomes" id="UP000239415">
    <property type="component" value="Unassembled WGS sequence"/>
</dbReference>
<dbReference type="EMBL" id="PVMZ01000019">
    <property type="protein sequence ID" value="PRX16631.1"/>
    <property type="molecule type" value="Genomic_DNA"/>
</dbReference>
<dbReference type="OrthoDB" id="482707at2"/>
<reference evidence="2 3" key="1">
    <citation type="submission" date="2018-03" db="EMBL/GenBank/DDBJ databases">
        <title>Genomic Encyclopedia of Archaeal and Bacterial Type Strains, Phase II (KMG-II): from individual species to whole genera.</title>
        <authorList>
            <person name="Goeker M."/>
        </authorList>
    </citation>
    <scope>NUCLEOTIDE SEQUENCE [LARGE SCALE GENOMIC DNA]</scope>
    <source>
        <strain evidence="2 3">DSM 43146</strain>
    </source>
</reference>
<dbReference type="AlphaFoldDB" id="A0A2T0K1F1"/>
<protein>
    <submittedName>
        <fullName evidence="2">Uncharacterized protein DUF4360</fullName>
    </submittedName>
</protein>
<proteinExistence type="predicted"/>
<keyword evidence="1" id="KW-0732">Signal</keyword>
<sequence length="193" mass="20028">MFNILAAGPALLASLLVSGSAAPAPPPDGKTTVDVVYANGSGCPPGALKAVARKGTITIAFEDFTASSGGDALDYRKNCQVGLNVKVPKGYTYAVSRVTVGGTGKLGPGDSGSVRALMYFQGMTETVEQGREINGPLNGKWQFDSRIGPKSRVYHPCGAKRYLNVNLDLRAGSGDGSVSVGGRLGLEFTRKKC</sequence>
<dbReference type="PANTHER" id="PTHR38847:SF1">
    <property type="entry name" value="PSEUDOURIDINE SYNTHASE RSUA_RLUA-LIKE DOMAIN-CONTAINING PROTEIN"/>
    <property type="match status" value="1"/>
</dbReference>
<dbReference type="Pfam" id="PF14273">
    <property type="entry name" value="DUF4360"/>
    <property type="match status" value="1"/>
</dbReference>
<dbReference type="InterPro" id="IPR025649">
    <property type="entry name" value="DUF4360"/>
</dbReference>
<organism evidence="2 3">
    <name type="scientific">Actinoplanes italicus</name>
    <dbReference type="NCBI Taxonomy" id="113567"/>
    <lineage>
        <taxon>Bacteria</taxon>
        <taxon>Bacillati</taxon>
        <taxon>Actinomycetota</taxon>
        <taxon>Actinomycetes</taxon>
        <taxon>Micromonosporales</taxon>
        <taxon>Micromonosporaceae</taxon>
        <taxon>Actinoplanes</taxon>
    </lineage>
</organism>
<comment type="caution">
    <text evidence="2">The sequence shown here is derived from an EMBL/GenBank/DDBJ whole genome shotgun (WGS) entry which is preliminary data.</text>
</comment>
<feature type="chain" id="PRO_5015749403" evidence="1">
    <location>
        <begin position="24"/>
        <end position="193"/>
    </location>
</feature>
<evidence type="ECO:0000313" key="2">
    <source>
        <dbReference type="EMBL" id="PRX16631.1"/>
    </source>
</evidence>
<dbReference type="RefSeq" id="WP_106327058.1">
    <property type="nucleotide sequence ID" value="NZ_BOMO01000126.1"/>
</dbReference>
<name>A0A2T0K1F1_9ACTN</name>